<gene>
    <name evidence="1" type="ORF">LZ24_01234</name>
</gene>
<protein>
    <submittedName>
        <fullName evidence="1">Uncharacterized protein</fullName>
    </submittedName>
</protein>
<name>A0A562RZV2_9BACT</name>
<organism evidence="1 2">
    <name type="scientific">Desulfobotulus alkaliphilus</name>
    <dbReference type="NCBI Taxonomy" id="622671"/>
    <lineage>
        <taxon>Bacteria</taxon>
        <taxon>Pseudomonadati</taxon>
        <taxon>Thermodesulfobacteriota</taxon>
        <taxon>Desulfobacteria</taxon>
        <taxon>Desulfobacterales</taxon>
        <taxon>Desulfobacteraceae</taxon>
        <taxon>Desulfobotulus</taxon>
    </lineage>
</organism>
<sequence>MKIDMSSKAITERLQTVSQLRKACLALARTSIAKKIIKEHASNESVQKTALALGR</sequence>
<dbReference type="Proteomes" id="UP000318307">
    <property type="component" value="Unassembled WGS sequence"/>
</dbReference>
<proteinExistence type="predicted"/>
<dbReference type="RefSeq" id="WP_186442968.1">
    <property type="nucleotide sequence ID" value="NZ_VLLC01000007.1"/>
</dbReference>
<comment type="caution">
    <text evidence="1">The sequence shown here is derived from an EMBL/GenBank/DDBJ whole genome shotgun (WGS) entry which is preliminary data.</text>
</comment>
<evidence type="ECO:0000313" key="2">
    <source>
        <dbReference type="Proteomes" id="UP000318307"/>
    </source>
</evidence>
<keyword evidence="2" id="KW-1185">Reference proteome</keyword>
<accession>A0A562RZV2</accession>
<dbReference type="EMBL" id="VLLC01000007">
    <property type="protein sequence ID" value="TWI74004.1"/>
    <property type="molecule type" value="Genomic_DNA"/>
</dbReference>
<dbReference type="AlphaFoldDB" id="A0A562RZV2"/>
<reference evidence="1 2" key="1">
    <citation type="submission" date="2019-07" db="EMBL/GenBank/DDBJ databases">
        <title>Genome sequencing of 100 strains of the haloalkaliphilic chemolithoautotrophic sulfur-oxidizing bacterium Thioalkalivibrio.</title>
        <authorList>
            <person name="Muyzer G."/>
        </authorList>
    </citation>
    <scope>NUCLEOTIDE SEQUENCE [LARGE SCALE GENOMIC DNA]</scope>
    <source>
        <strain evidence="1 2">ASO4-4</strain>
    </source>
</reference>
<evidence type="ECO:0000313" key="1">
    <source>
        <dbReference type="EMBL" id="TWI74004.1"/>
    </source>
</evidence>